<comment type="caution">
    <text evidence="3">The sequence shown here is derived from an EMBL/GenBank/DDBJ whole genome shotgun (WGS) entry which is preliminary data.</text>
</comment>
<dbReference type="AlphaFoldDB" id="A0A0F9JIK2"/>
<dbReference type="PANTHER" id="PTHR44591:SF3">
    <property type="entry name" value="RESPONSE REGULATORY DOMAIN-CONTAINING PROTEIN"/>
    <property type="match status" value="1"/>
</dbReference>
<dbReference type="InterPro" id="IPR050595">
    <property type="entry name" value="Bact_response_regulator"/>
</dbReference>
<name>A0A0F9JIK2_9ZZZZ</name>
<dbReference type="PANTHER" id="PTHR44591">
    <property type="entry name" value="STRESS RESPONSE REGULATOR PROTEIN 1"/>
    <property type="match status" value="1"/>
</dbReference>
<evidence type="ECO:0000256" key="1">
    <source>
        <dbReference type="ARBA" id="ARBA00022553"/>
    </source>
</evidence>
<dbReference type="Gene3D" id="3.40.50.2300">
    <property type="match status" value="1"/>
</dbReference>
<feature type="domain" description="Response regulatory" evidence="2">
    <location>
        <begin position="4"/>
        <end position="121"/>
    </location>
</feature>
<organism evidence="3">
    <name type="scientific">marine sediment metagenome</name>
    <dbReference type="NCBI Taxonomy" id="412755"/>
    <lineage>
        <taxon>unclassified sequences</taxon>
        <taxon>metagenomes</taxon>
        <taxon>ecological metagenomes</taxon>
    </lineage>
</organism>
<evidence type="ECO:0000313" key="3">
    <source>
        <dbReference type="EMBL" id="KKM62186.1"/>
    </source>
</evidence>
<gene>
    <name evidence="3" type="ORF">LCGC14_1524230</name>
</gene>
<dbReference type="EMBL" id="LAZR01011349">
    <property type="protein sequence ID" value="KKM62186.1"/>
    <property type="molecule type" value="Genomic_DNA"/>
</dbReference>
<dbReference type="InterPro" id="IPR001789">
    <property type="entry name" value="Sig_transdc_resp-reg_receiver"/>
</dbReference>
<proteinExistence type="predicted"/>
<dbReference type="SUPFAM" id="SSF52172">
    <property type="entry name" value="CheY-like"/>
    <property type="match status" value="1"/>
</dbReference>
<sequence length="123" mass="13662">MGKQVLIVDDSSMTRSIIRTAVEDIDDLETVEVANGFEALRVLPSTGIDLIITDINMPDINGLELINFIKKDPRFNSIPLVIISTETSDEDKQRGLRIGADSYLTKPFTAEEVQDTIRALLVQ</sequence>
<dbReference type="InterPro" id="IPR011006">
    <property type="entry name" value="CheY-like_superfamily"/>
</dbReference>
<dbReference type="GO" id="GO:0000160">
    <property type="term" value="P:phosphorelay signal transduction system"/>
    <property type="evidence" value="ECO:0007669"/>
    <property type="project" value="InterPro"/>
</dbReference>
<accession>A0A0F9JIK2</accession>
<dbReference type="Pfam" id="PF00072">
    <property type="entry name" value="Response_reg"/>
    <property type="match status" value="1"/>
</dbReference>
<evidence type="ECO:0000259" key="2">
    <source>
        <dbReference type="PROSITE" id="PS50110"/>
    </source>
</evidence>
<dbReference type="PROSITE" id="PS50110">
    <property type="entry name" value="RESPONSE_REGULATORY"/>
    <property type="match status" value="1"/>
</dbReference>
<reference evidence="3" key="1">
    <citation type="journal article" date="2015" name="Nature">
        <title>Complex archaea that bridge the gap between prokaryotes and eukaryotes.</title>
        <authorList>
            <person name="Spang A."/>
            <person name="Saw J.H."/>
            <person name="Jorgensen S.L."/>
            <person name="Zaremba-Niedzwiedzka K."/>
            <person name="Martijn J."/>
            <person name="Lind A.E."/>
            <person name="van Eijk R."/>
            <person name="Schleper C."/>
            <person name="Guy L."/>
            <person name="Ettema T.J."/>
        </authorList>
    </citation>
    <scope>NUCLEOTIDE SEQUENCE</scope>
</reference>
<keyword evidence="1" id="KW-0597">Phosphoprotein</keyword>
<protein>
    <recommendedName>
        <fullName evidence="2">Response regulatory domain-containing protein</fullName>
    </recommendedName>
</protein>
<dbReference type="SMART" id="SM00448">
    <property type="entry name" value="REC"/>
    <property type="match status" value="1"/>
</dbReference>